<protein>
    <submittedName>
        <fullName evidence="4">Structural maintenance of chromosomes protein, putative</fullName>
    </submittedName>
</protein>
<dbReference type="InterPro" id="IPR003395">
    <property type="entry name" value="RecF/RecN/SMC_N"/>
</dbReference>
<name>U6G2C1_9EIME</name>
<accession>U6G2C1</accession>
<dbReference type="EMBL" id="HG690206">
    <property type="protein sequence ID" value="CDI74305.1"/>
    <property type="molecule type" value="Genomic_DNA"/>
</dbReference>
<reference evidence="4" key="2">
    <citation type="submission" date="2013-10" db="EMBL/GenBank/DDBJ databases">
        <authorList>
            <person name="Aslett M."/>
        </authorList>
    </citation>
    <scope>NUCLEOTIDE SEQUENCE [LARGE SCALE GENOMIC DNA]</scope>
    <source>
        <strain evidence="4">Houghton</strain>
    </source>
</reference>
<dbReference type="GO" id="GO:0005694">
    <property type="term" value="C:chromosome"/>
    <property type="evidence" value="ECO:0007669"/>
    <property type="project" value="InterPro"/>
</dbReference>
<dbReference type="GO" id="GO:0005524">
    <property type="term" value="F:ATP binding"/>
    <property type="evidence" value="ECO:0007669"/>
    <property type="project" value="InterPro"/>
</dbReference>
<dbReference type="SUPFAM" id="SSF75553">
    <property type="entry name" value="Smc hinge domain"/>
    <property type="match status" value="1"/>
</dbReference>
<dbReference type="InterPro" id="IPR036277">
    <property type="entry name" value="SMC_hinge_sf"/>
</dbReference>
<evidence type="ECO:0000256" key="1">
    <source>
        <dbReference type="ARBA" id="ARBA00023054"/>
    </source>
</evidence>
<gene>
    <name evidence="4" type="ORF">EPH_0002040</name>
</gene>
<feature type="coiled-coil region" evidence="2">
    <location>
        <begin position="970"/>
        <end position="1004"/>
    </location>
</feature>
<keyword evidence="1 2" id="KW-0175">Coiled coil</keyword>
<dbReference type="Pfam" id="PF02463">
    <property type="entry name" value="SMC_N"/>
    <property type="match status" value="1"/>
</dbReference>
<dbReference type="SUPFAM" id="SSF52540">
    <property type="entry name" value="P-loop containing nucleoside triphosphate hydrolases"/>
    <property type="match status" value="1"/>
</dbReference>
<proteinExistence type="predicted"/>
<dbReference type="InterPro" id="IPR010935">
    <property type="entry name" value="SMC_hinge"/>
</dbReference>
<feature type="coiled-coil region" evidence="2">
    <location>
        <begin position="218"/>
        <end position="347"/>
    </location>
</feature>
<dbReference type="Pfam" id="PF06470">
    <property type="entry name" value="SMC_hinge"/>
    <property type="match status" value="1"/>
</dbReference>
<dbReference type="InterPro" id="IPR027417">
    <property type="entry name" value="P-loop_NTPase"/>
</dbReference>
<evidence type="ECO:0000259" key="3">
    <source>
        <dbReference type="SMART" id="SM00968"/>
    </source>
</evidence>
<evidence type="ECO:0000313" key="4">
    <source>
        <dbReference type="EMBL" id="CDI74305.1"/>
    </source>
</evidence>
<feature type="coiled-coil region" evidence="2">
    <location>
        <begin position="404"/>
        <end position="462"/>
    </location>
</feature>
<dbReference type="GO" id="GO:0051276">
    <property type="term" value="P:chromosome organization"/>
    <property type="evidence" value="ECO:0007669"/>
    <property type="project" value="InterPro"/>
</dbReference>
<organism evidence="4 5">
    <name type="scientific">Eimeria praecox</name>
    <dbReference type="NCBI Taxonomy" id="51316"/>
    <lineage>
        <taxon>Eukaryota</taxon>
        <taxon>Sar</taxon>
        <taxon>Alveolata</taxon>
        <taxon>Apicomplexa</taxon>
        <taxon>Conoidasida</taxon>
        <taxon>Coccidia</taxon>
        <taxon>Eucoccidiorida</taxon>
        <taxon>Eimeriorina</taxon>
        <taxon>Eimeriidae</taxon>
        <taxon>Eimeria</taxon>
    </lineage>
</organism>
<feature type="coiled-coil region" evidence="2">
    <location>
        <begin position="717"/>
        <end position="911"/>
    </location>
</feature>
<dbReference type="OrthoDB" id="10255539at2759"/>
<feature type="domain" description="SMC hinge" evidence="3">
    <location>
        <begin position="480"/>
        <end position="612"/>
    </location>
</feature>
<evidence type="ECO:0000313" key="5">
    <source>
        <dbReference type="Proteomes" id="UP000018201"/>
    </source>
</evidence>
<evidence type="ECO:0000256" key="2">
    <source>
        <dbReference type="SAM" id="Coils"/>
    </source>
</evidence>
<reference evidence="4" key="1">
    <citation type="submission" date="2013-10" db="EMBL/GenBank/DDBJ databases">
        <title>Genomic analysis of the causative agents of coccidiosis in chickens.</title>
        <authorList>
            <person name="Reid A.J."/>
            <person name="Blake D."/>
            <person name="Billington K."/>
            <person name="Browne H."/>
            <person name="Dunn M."/>
            <person name="Hung S."/>
            <person name="Kawahara F."/>
            <person name="Miranda-Saavedra D."/>
            <person name="Mourier T."/>
            <person name="Nagra H."/>
            <person name="Otto T.D."/>
            <person name="Rawlings N."/>
            <person name="Sanchez A."/>
            <person name="Sanders M."/>
            <person name="Subramaniam C."/>
            <person name="Tay Y."/>
            <person name="Dear P."/>
            <person name="Doerig C."/>
            <person name="Gruber A."/>
            <person name="Parkinson J."/>
            <person name="Shirley M."/>
            <person name="Wan K.L."/>
            <person name="Berriman M."/>
            <person name="Tomley F."/>
            <person name="Pain A."/>
        </authorList>
    </citation>
    <scope>NUCLEOTIDE SEQUENCE [LARGE SCALE GENOMIC DNA]</scope>
    <source>
        <strain evidence="4">Houghton</strain>
    </source>
</reference>
<dbReference type="Gene3D" id="1.20.1060.20">
    <property type="match status" value="1"/>
</dbReference>
<dbReference type="Gene3D" id="3.30.70.1620">
    <property type="match status" value="1"/>
</dbReference>
<dbReference type="Proteomes" id="UP000018201">
    <property type="component" value="Unassembled WGS sequence"/>
</dbReference>
<keyword evidence="5" id="KW-1185">Reference proteome</keyword>
<dbReference type="AlphaFoldDB" id="U6G2C1"/>
<dbReference type="Gene3D" id="3.40.50.300">
    <property type="entry name" value="P-loop containing nucleotide triphosphate hydrolases"/>
    <property type="match status" value="2"/>
</dbReference>
<dbReference type="SMART" id="SM00968">
    <property type="entry name" value="SMC_hinge"/>
    <property type="match status" value="1"/>
</dbReference>
<sequence>MYIHEIVLDGFKSYSSRVTVGPLHPQFNAITGLNGTGKSNILDSICFVLGISNHSLVRVARLEDLVYKQGQAGITKATVTIKLKNDPNEPNNPLPPPYRDMREISITRQIIIGKITKVINMKPKELLGLIEEVSGTRMYEVKRENAVKLVGKKEQKLLEIQNVLSEEIQPNVQRLQKEKADYQNYVNLKESLQHFQRFETAYRYFCAKQTVQQGAEAFAELQRQRAELIGELDEADREREEAERQLEALEAARAEKDAPLKLLRKKKEDIEKAVSRLQAEARSSRRDLDMLQASVKEQQKEAERLEKALAERRSSRSAEAEQAEHLAEEVERMRGEINEKCAKLEAVTSGGVGASGSIRDTLKTKRSEEARLEAQDFSISQEINYLNAELQELAEKEKATCADRAMIEANVNEQRARVEELRLQLEALGDTGNSSAALQATLSELQEKHRVLYAEAQEAMQELRAWAKIDVRLPRGLNPSRLMGQVFELVSLKQEYISYSKAMQVLVGGKLEYIIVSDKDASKAIFKENNFASGRRRVTLLPLSECIVGRVCDAQALAANRRLVGLDPDDTTGVLRCLDMVEYDPHKHSKVAEYAFGGGLICRSAAMAQKITYQKNNRLAFPTATEEGDVYQTGGVMAGGSVKDVRQTMLAWKRYKDATAAAEEVESRIRQPSLLMMMPDLLVLISDALEHLPDLLTVILTAAECFLRATEAELAPLQARAQQAASLQKSLRLAENQLQNMERLLGSSGAGSSRARAEEIQRLLVEKEKLKKEVQEKRKEVQSAIRKLEAEIHDLETNKDKIEASLSKAVKTLRAQLKQAEAQLEKLHAKTGDLRLQQQTMQQELEGARSDLASRKEKVEQQQQQVDLKNAALQEKIAEHREIEEELAKRASEAQKENQQQSRVAEALKKIAKTKEAKALALKKLDLAAADREKMLSAARGVPARQRIQQLKADIDKLRKNVNSSAGVLLEKTEAELQTLLKRKAQVEADREKIREVIASLDEKKQNSLKNTWRLVDGNFSAIFEQLLPNAQAKLVEADPDDLMKGLEMKVAKSQPPVDFAQ</sequence>
<dbReference type="PANTHER" id="PTHR43977">
    <property type="entry name" value="STRUCTURAL MAINTENANCE OF CHROMOSOMES PROTEIN 3"/>
    <property type="match status" value="1"/>
</dbReference>
<dbReference type="VEuPathDB" id="ToxoDB:EPH_0002040"/>